<dbReference type="Proteomes" id="UP000625574">
    <property type="component" value="Unassembled WGS sequence"/>
</dbReference>
<evidence type="ECO:0000256" key="1">
    <source>
        <dbReference type="SAM" id="MobiDB-lite"/>
    </source>
</evidence>
<dbReference type="Pfam" id="PF01548">
    <property type="entry name" value="DEDD_Tnp_IS110"/>
    <property type="match status" value="1"/>
</dbReference>
<evidence type="ECO:0000313" key="3">
    <source>
        <dbReference type="EMBL" id="MBI9001238.1"/>
    </source>
</evidence>
<gene>
    <name evidence="3" type="ORF">JDV76_09710</name>
</gene>
<comment type="caution">
    <text evidence="3">The sequence shown here is derived from an EMBL/GenBank/DDBJ whole genome shotgun (WGS) entry which is preliminary data.</text>
</comment>
<protein>
    <submittedName>
        <fullName evidence="3">Transposase</fullName>
    </submittedName>
</protein>
<evidence type="ECO:0000313" key="4">
    <source>
        <dbReference type="Proteomes" id="UP000625574"/>
    </source>
</evidence>
<reference evidence="3 4" key="1">
    <citation type="submission" date="2020-12" db="EMBL/GenBank/DDBJ databases">
        <title>Genome public.</title>
        <authorList>
            <person name="Sun Q."/>
        </authorList>
    </citation>
    <scope>NUCLEOTIDE SEQUENCE [LARGE SCALE GENOMIC DNA]</scope>
    <source>
        <strain evidence="3 4">CCM 8864</strain>
    </source>
</reference>
<name>A0ABS0VWU1_9CORY</name>
<proteinExistence type="predicted"/>
<keyword evidence="4" id="KW-1185">Reference proteome</keyword>
<evidence type="ECO:0000259" key="2">
    <source>
        <dbReference type="Pfam" id="PF01548"/>
    </source>
</evidence>
<feature type="domain" description="Transposase IS110-like N-terminal" evidence="2">
    <location>
        <begin position="4"/>
        <end position="66"/>
    </location>
</feature>
<dbReference type="InterPro" id="IPR002525">
    <property type="entry name" value="Transp_IS110-like_N"/>
</dbReference>
<dbReference type="EMBL" id="JAEIOT010000011">
    <property type="protein sequence ID" value="MBI9001238.1"/>
    <property type="molecule type" value="Genomic_DNA"/>
</dbReference>
<organism evidence="3 4">
    <name type="scientific">Corynebacterium marambiense</name>
    <dbReference type="NCBI Taxonomy" id="2765364"/>
    <lineage>
        <taxon>Bacteria</taxon>
        <taxon>Bacillati</taxon>
        <taxon>Actinomycetota</taxon>
        <taxon>Actinomycetes</taxon>
        <taxon>Mycobacteriales</taxon>
        <taxon>Corynebacteriaceae</taxon>
        <taxon>Corynebacterium</taxon>
    </lineage>
</organism>
<sequence length="79" mass="8810">MTPQHHGKPTMCVSRHYGCDGVYLPAFTMRKLPETYPVNSKTDKHDAYIVTDSARSRPHTLRPVARGVEPPPASSHLRG</sequence>
<feature type="region of interest" description="Disordered" evidence="1">
    <location>
        <begin position="54"/>
        <end position="79"/>
    </location>
</feature>
<dbReference type="RefSeq" id="WP_198736701.1">
    <property type="nucleotide sequence ID" value="NZ_JAEIOT010000011.1"/>
</dbReference>
<accession>A0ABS0VWU1</accession>